<feature type="non-terminal residue" evidence="2">
    <location>
        <position position="1"/>
    </location>
</feature>
<name>A0A813EEH5_POLGL</name>
<keyword evidence="3" id="KW-1185">Reference proteome</keyword>
<keyword evidence="1" id="KW-1133">Transmembrane helix</keyword>
<evidence type="ECO:0000256" key="1">
    <source>
        <dbReference type="SAM" id="Phobius"/>
    </source>
</evidence>
<protein>
    <submittedName>
        <fullName evidence="2">Uncharacterized protein</fullName>
    </submittedName>
</protein>
<keyword evidence="1" id="KW-0812">Transmembrane</keyword>
<comment type="caution">
    <text evidence="2">The sequence shown here is derived from an EMBL/GenBank/DDBJ whole genome shotgun (WGS) entry which is preliminary data.</text>
</comment>
<dbReference type="Proteomes" id="UP000654075">
    <property type="component" value="Unassembled WGS sequence"/>
</dbReference>
<dbReference type="AlphaFoldDB" id="A0A813EEH5"/>
<accession>A0A813EEH5</accession>
<evidence type="ECO:0000313" key="3">
    <source>
        <dbReference type="Proteomes" id="UP000654075"/>
    </source>
</evidence>
<proteinExistence type="predicted"/>
<evidence type="ECO:0000313" key="2">
    <source>
        <dbReference type="EMBL" id="CAE8598679.1"/>
    </source>
</evidence>
<feature type="transmembrane region" description="Helical" evidence="1">
    <location>
        <begin position="12"/>
        <end position="30"/>
    </location>
</feature>
<feature type="non-terminal residue" evidence="2">
    <location>
        <position position="128"/>
    </location>
</feature>
<keyword evidence="1" id="KW-0472">Membrane</keyword>
<organism evidence="2 3">
    <name type="scientific">Polarella glacialis</name>
    <name type="common">Dinoflagellate</name>
    <dbReference type="NCBI Taxonomy" id="89957"/>
    <lineage>
        <taxon>Eukaryota</taxon>
        <taxon>Sar</taxon>
        <taxon>Alveolata</taxon>
        <taxon>Dinophyceae</taxon>
        <taxon>Suessiales</taxon>
        <taxon>Suessiaceae</taxon>
        <taxon>Polarella</taxon>
    </lineage>
</organism>
<sequence>FRLAPPPLGLPFFYFVVVVVAVLVVVVAIFRPPTLQTSLMQASMMQMLRHGRAPTGLESVDFPTSSSLIKPLMLIWCHERCHKSENEARRDAFQASATLVGAQALLCKKTKQFAQWLESPTGEQRYVL</sequence>
<dbReference type="EMBL" id="CAJNNV010010504">
    <property type="protein sequence ID" value="CAE8598679.1"/>
    <property type="molecule type" value="Genomic_DNA"/>
</dbReference>
<gene>
    <name evidence="2" type="ORF">PGLA1383_LOCUS17080</name>
</gene>
<reference evidence="2" key="1">
    <citation type="submission" date="2021-02" db="EMBL/GenBank/DDBJ databases">
        <authorList>
            <person name="Dougan E. K."/>
            <person name="Rhodes N."/>
            <person name="Thang M."/>
            <person name="Chan C."/>
        </authorList>
    </citation>
    <scope>NUCLEOTIDE SEQUENCE</scope>
</reference>